<dbReference type="EMBL" id="VUNN01000009">
    <property type="protein sequence ID" value="MSU06305.1"/>
    <property type="molecule type" value="Genomic_DNA"/>
</dbReference>
<organism evidence="5 6">
    <name type="scientific">Bullifex porci</name>
    <dbReference type="NCBI Taxonomy" id="2606638"/>
    <lineage>
        <taxon>Bacteria</taxon>
        <taxon>Pseudomonadati</taxon>
        <taxon>Spirochaetota</taxon>
        <taxon>Spirochaetia</taxon>
        <taxon>Spirochaetales</taxon>
        <taxon>Spirochaetaceae</taxon>
        <taxon>Bullifex</taxon>
    </lineage>
</organism>
<proteinExistence type="predicted"/>
<dbReference type="Pfam" id="PF02666">
    <property type="entry name" value="PS_Dcarbxylase"/>
    <property type="match status" value="1"/>
</dbReference>
<evidence type="ECO:0000256" key="2">
    <source>
        <dbReference type="ARBA" id="ARBA00023145"/>
    </source>
</evidence>
<dbReference type="InterPro" id="IPR003817">
    <property type="entry name" value="PS_Dcarbxylase"/>
</dbReference>
<dbReference type="PROSITE" id="PS51257">
    <property type="entry name" value="PROKAR_LIPOPROTEIN"/>
    <property type="match status" value="1"/>
</dbReference>
<accession>A0A7X2TRN4</accession>
<sequence>MKRLSIYLLLILMIIIMTVSCTTVKAEKERADITKDFIAIMDSDPELKALMEKSIEKGVAVNPDRKTNPVQSLDEFYDYLDWCAVCMPWEMIDVSETYPSIYDQIDQSLIYFYYYLDQPLKELEDRGYYYPTVQYCPAIVEWCIKYASSWGEYLSTPESWNDDYFNAVVESGDFGFSEGWYGDENRWKTFNEFFARHLISPDVRPIAETELVAPADSKPQGIWKIDEKGDIIQPEGVLIKSRQFNRVSDLLGPDSSYGDAFAGGTLTHTFLDVNDYHRYHFPVSGTVVEMNKIPAMDAAGGITVWDEESGRYVLQSQVIGWQAIETRDSIVLDTDYGLVAIIPVGMSQVSSCNFTEGLSVGDKVDKGDELGYFLFGGSDIVMIFQDGVDVNMVVPEDGNGGYSHVLMGEPYAELTKK</sequence>
<dbReference type="GO" id="GO:0004609">
    <property type="term" value="F:phosphatidylserine decarboxylase activity"/>
    <property type="evidence" value="ECO:0007669"/>
    <property type="project" value="InterPro"/>
</dbReference>
<comment type="caution">
    <text evidence="5">The sequence shown here is derived from an EMBL/GenBank/DDBJ whole genome shotgun (WGS) entry which is preliminary data.</text>
</comment>
<keyword evidence="3" id="KW-0456">Lyase</keyword>
<keyword evidence="4" id="KW-0670">Pyruvate</keyword>
<evidence type="ECO:0000256" key="4">
    <source>
        <dbReference type="ARBA" id="ARBA00023317"/>
    </source>
</evidence>
<evidence type="ECO:0000256" key="1">
    <source>
        <dbReference type="ARBA" id="ARBA00022793"/>
    </source>
</evidence>
<evidence type="ECO:0000256" key="3">
    <source>
        <dbReference type="ARBA" id="ARBA00023239"/>
    </source>
</evidence>
<dbReference type="PANTHER" id="PTHR10067">
    <property type="entry name" value="PHOSPHATIDYLSERINE DECARBOXYLASE"/>
    <property type="match status" value="1"/>
</dbReference>
<reference evidence="5 6" key="1">
    <citation type="submission" date="2019-08" db="EMBL/GenBank/DDBJ databases">
        <title>In-depth cultivation of the pig gut microbiome towards novel bacterial diversity and tailored functional studies.</title>
        <authorList>
            <person name="Wylensek D."/>
            <person name="Hitch T.C.A."/>
            <person name="Clavel T."/>
        </authorList>
    </citation>
    <scope>NUCLEOTIDE SEQUENCE [LARGE SCALE GENOMIC DNA]</scope>
    <source>
        <strain evidence="5 6">NM-380-WT-3C1</strain>
    </source>
</reference>
<dbReference type="PANTHER" id="PTHR10067:SF13">
    <property type="entry name" value="PHOSPHATIDYLSERINE DECARBOXYLASE"/>
    <property type="match status" value="1"/>
</dbReference>
<dbReference type="GO" id="GO:0008654">
    <property type="term" value="P:phospholipid biosynthetic process"/>
    <property type="evidence" value="ECO:0007669"/>
    <property type="project" value="InterPro"/>
</dbReference>
<gene>
    <name evidence="5" type="ORF">FYJ80_05870</name>
</gene>
<keyword evidence="2" id="KW-0865">Zymogen</keyword>
<evidence type="ECO:0000313" key="5">
    <source>
        <dbReference type="EMBL" id="MSU06305.1"/>
    </source>
</evidence>
<keyword evidence="1" id="KW-0210">Decarboxylase</keyword>
<dbReference type="AlphaFoldDB" id="A0A7X2TRN4"/>
<dbReference type="Proteomes" id="UP000460549">
    <property type="component" value="Unassembled WGS sequence"/>
</dbReference>
<keyword evidence="6" id="KW-1185">Reference proteome</keyword>
<dbReference type="RefSeq" id="WP_154425281.1">
    <property type="nucleotide sequence ID" value="NZ_VUNN01000009.1"/>
</dbReference>
<protein>
    <submittedName>
        <fullName evidence="5">Phosphatidylserine decarboxylase</fullName>
    </submittedName>
</protein>
<evidence type="ECO:0000313" key="6">
    <source>
        <dbReference type="Proteomes" id="UP000460549"/>
    </source>
</evidence>
<name>A0A7X2TRN4_9SPIO</name>